<keyword evidence="2" id="KW-1185">Reference proteome</keyword>
<name>A0A4D9DV36_9SAUR</name>
<sequence length="108" mass="12013">MHPSGEFRREEVPYCPSPYRNTYGARGRHYLLWECVMGGRPFPNTSSIEEGVGGENPTLPLCGDWRGDPHWELGGDLIGLPENQEVTLYELIGLPTGKKGMTPWEPAG</sequence>
<protein>
    <submittedName>
        <fullName evidence="1">Uncharacterized protein</fullName>
    </submittedName>
</protein>
<comment type="caution">
    <text evidence="1">The sequence shown here is derived from an EMBL/GenBank/DDBJ whole genome shotgun (WGS) entry which is preliminary data.</text>
</comment>
<dbReference type="Proteomes" id="UP000297703">
    <property type="component" value="Unassembled WGS sequence"/>
</dbReference>
<evidence type="ECO:0000313" key="2">
    <source>
        <dbReference type="Proteomes" id="UP000297703"/>
    </source>
</evidence>
<organism evidence="1 2">
    <name type="scientific">Platysternon megacephalum</name>
    <name type="common">big-headed turtle</name>
    <dbReference type="NCBI Taxonomy" id="55544"/>
    <lineage>
        <taxon>Eukaryota</taxon>
        <taxon>Metazoa</taxon>
        <taxon>Chordata</taxon>
        <taxon>Craniata</taxon>
        <taxon>Vertebrata</taxon>
        <taxon>Euteleostomi</taxon>
        <taxon>Archelosauria</taxon>
        <taxon>Testudinata</taxon>
        <taxon>Testudines</taxon>
        <taxon>Cryptodira</taxon>
        <taxon>Durocryptodira</taxon>
        <taxon>Testudinoidea</taxon>
        <taxon>Platysternidae</taxon>
        <taxon>Platysternon</taxon>
    </lineage>
</organism>
<gene>
    <name evidence="1" type="ORF">DR999_PMT17241</name>
</gene>
<dbReference type="EMBL" id="QXTE01000263">
    <property type="protein sequence ID" value="TFK00625.1"/>
    <property type="molecule type" value="Genomic_DNA"/>
</dbReference>
<reference evidence="1 2" key="1">
    <citation type="submission" date="2019-04" db="EMBL/GenBank/DDBJ databases">
        <title>Draft genome of the big-headed turtle Platysternon megacephalum.</title>
        <authorList>
            <person name="Gong S."/>
        </authorList>
    </citation>
    <scope>NUCLEOTIDE SEQUENCE [LARGE SCALE GENOMIC DNA]</scope>
    <source>
        <strain evidence="1">DO16091913</strain>
        <tissue evidence="1">Muscle</tissue>
    </source>
</reference>
<proteinExistence type="predicted"/>
<accession>A0A4D9DV36</accession>
<dbReference type="AlphaFoldDB" id="A0A4D9DV36"/>
<evidence type="ECO:0000313" key="1">
    <source>
        <dbReference type="EMBL" id="TFK00625.1"/>
    </source>
</evidence>
<reference evidence="1 2" key="2">
    <citation type="submission" date="2019-04" db="EMBL/GenBank/DDBJ databases">
        <title>The genome sequence of big-headed turtle.</title>
        <authorList>
            <person name="Gong S."/>
        </authorList>
    </citation>
    <scope>NUCLEOTIDE SEQUENCE [LARGE SCALE GENOMIC DNA]</scope>
    <source>
        <strain evidence="1">DO16091913</strain>
        <tissue evidence="1">Muscle</tissue>
    </source>
</reference>